<organism evidence="3 4">
    <name type="scientific">Tetrahymena thermophila (strain SB210)</name>
    <dbReference type="NCBI Taxonomy" id="312017"/>
    <lineage>
        <taxon>Eukaryota</taxon>
        <taxon>Sar</taxon>
        <taxon>Alveolata</taxon>
        <taxon>Ciliophora</taxon>
        <taxon>Intramacronucleata</taxon>
        <taxon>Oligohymenophorea</taxon>
        <taxon>Hymenostomatida</taxon>
        <taxon>Tetrahymenina</taxon>
        <taxon>Tetrahymenidae</taxon>
        <taxon>Tetrahymena</taxon>
    </lineage>
</organism>
<evidence type="ECO:0000313" key="3">
    <source>
        <dbReference type="EMBL" id="EAR87388.1"/>
    </source>
</evidence>
<feature type="region of interest" description="Disordered" evidence="2">
    <location>
        <begin position="39"/>
        <end position="74"/>
    </location>
</feature>
<name>I7M0D9_TETTS</name>
<dbReference type="GeneID" id="7829534"/>
<dbReference type="AlphaFoldDB" id="I7M0D9"/>
<dbReference type="RefSeq" id="XP_001007633.1">
    <property type="nucleotide sequence ID" value="XM_001007633.1"/>
</dbReference>
<keyword evidence="4" id="KW-1185">Reference proteome</keyword>
<keyword evidence="1" id="KW-0175">Coiled coil</keyword>
<evidence type="ECO:0000313" key="4">
    <source>
        <dbReference type="Proteomes" id="UP000009168"/>
    </source>
</evidence>
<proteinExistence type="predicted"/>
<reference evidence="4" key="1">
    <citation type="journal article" date="2006" name="PLoS Biol.">
        <title>Macronuclear genome sequence of the ciliate Tetrahymena thermophila, a model eukaryote.</title>
        <authorList>
            <person name="Eisen J.A."/>
            <person name="Coyne R.S."/>
            <person name="Wu M."/>
            <person name="Wu D."/>
            <person name="Thiagarajan M."/>
            <person name="Wortman J.R."/>
            <person name="Badger J.H."/>
            <person name="Ren Q."/>
            <person name="Amedeo P."/>
            <person name="Jones K.M."/>
            <person name="Tallon L.J."/>
            <person name="Delcher A.L."/>
            <person name="Salzberg S.L."/>
            <person name="Silva J.C."/>
            <person name="Haas B.J."/>
            <person name="Majoros W.H."/>
            <person name="Farzad M."/>
            <person name="Carlton J.M."/>
            <person name="Smith R.K. Jr."/>
            <person name="Garg J."/>
            <person name="Pearlman R.E."/>
            <person name="Karrer K.M."/>
            <person name="Sun L."/>
            <person name="Manning G."/>
            <person name="Elde N.C."/>
            <person name="Turkewitz A.P."/>
            <person name="Asai D.J."/>
            <person name="Wilkes D.E."/>
            <person name="Wang Y."/>
            <person name="Cai H."/>
            <person name="Collins K."/>
            <person name="Stewart B.A."/>
            <person name="Lee S.R."/>
            <person name="Wilamowska K."/>
            <person name="Weinberg Z."/>
            <person name="Ruzzo W.L."/>
            <person name="Wloga D."/>
            <person name="Gaertig J."/>
            <person name="Frankel J."/>
            <person name="Tsao C.-C."/>
            <person name="Gorovsky M.A."/>
            <person name="Keeling P.J."/>
            <person name="Waller R.F."/>
            <person name="Patron N.J."/>
            <person name="Cherry J.M."/>
            <person name="Stover N.A."/>
            <person name="Krieger C.J."/>
            <person name="del Toro C."/>
            <person name="Ryder H.F."/>
            <person name="Williamson S.C."/>
            <person name="Barbeau R.A."/>
            <person name="Hamilton E.P."/>
            <person name="Orias E."/>
        </authorList>
    </citation>
    <scope>NUCLEOTIDE SEQUENCE [LARGE SCALE GENOMIC DNA]</scope>
    <source>
        <strain evidence="4">SB210</strain>
    </source>
</reference>
<sequence length="482" mass="57771">MDKLKSNSYRQRSFSNQGIVTIQNKQNIYHNLNQNFENSQNQRQQQSNSILQQQQSLQNQYPSHDSVKQSQQYDCNRRTSLSQLKASLGLTNNNLQEINKSISIVQNYRPEFNSQKGNSPKVNNQNDSFQSSLAQYNQMSYQQLNQSQNMQFCRNFIEFLNTEDSQKWIQITKYFDELQDMVIMKLQHSQIYDRSQKILQFITLNAEFIPKKFDILMSCVIQEFQNLRDFYTEIQELLGDSRDMQNVDQNDKIYEKWLKQIQSISDQYYKILTRHVQQFSTKNQLMTKKYEFDKIKNNQNKFNQQQNVFDQHNQSNYNFINQTFNINNNKENIPKGITLEDYQKLQKERILDKYSNENTLNLKIQQLEKQVRQYQSMLQARSKEFDICKQEKSKAIVKIEELENKLHDLEKNIQFTDPSRFSSLRTGESEYLIKRHEIEKNELRRIIEQKNQEIKSYRIELEGILGEIEITSRRNANLNQNN</sequence>
<evidence type="ECO:0000256" key="2">
    <source>
        <dbReference type="SAM" id="MobiDB-lite"/>
    </source>
</evidence>
<feature type="coiled-coil region" evidence="1">
    <location>
        <begin position="357"/>
        <end position="467"/>
    </location>
</feature>
<dbReference type="Proteomes" id="UP000009168">
    <property type="component" value="Unassembled WGS sequence"/>
</dbReference>
<dbReference type="HOGENOM" id="CLU_566855_0_0_1"/>
<gene>
    <name evidence="3" type="ORF">TTHERM_00059010</name>
</gene>
<dbReference type="InParanoid" id="I7M0D9"/>
<feature type="compositionally biased region" description="Low complexity" evidence="2">
    <location>
        <begin position="39"/>
        <end position="60"/>
    </location>
</feature>
<evidence type="ECO:0000256" key="1">
    <source>
        <dbReference type="SAM" id="Coils"/>
    </source>
</evidence>
<dbReference type="EMBL" id="GG662853">
    <property type="protein sequence ID" value="EAR87388.1"/>
    <property type="molecule type" value="Genomic_DNA"/>
</dbReference>
<accession>I7M0D9</accession>
<protein>
    <submittedName>
        <fullName evidence="3">Uncharacterized protein</fullName>
    </submittedName>
</protein>
<dbReference type="KEGG" id="tet:TTHERM_00059010"/>